<dbReference type="PANTHER" id="PTHR10127:SF779">
    <property type="entry name" value="METALLOENDOPEPTIDASE"/>
    <property type="match status" value="1"/>
</dbReference>
<dbReference type="GO" id="GO:0006508">
    <property type="term" value="P:proteolysis"/>
    <property type="evidence" value="ECO:0007669"/>
    <property type="project" value="InterPro"/>
</dbReference>
<gene>
    <name evidence="4" type="ORF">QTP70_032782</name>
</gene>
<dbReference type="SUPFAM" id="SSF55486">
    <property type="entry name" value="Metalloproteases ('zincins'), catalytic domain"/>
    <property type="match status" value="1"/>
</dbReference>
<evidence type="ECO:0000313" key="5">
    <source>
        <dbReference type="Proteomes" id="UP001274896"/>
    </source>
</evidence>
<evidence type="ECO:0000256" key="1">
    <source>
        <dbReference type="PROSITE-ProRule" id="PRU01211"/>
    </source>
</evidence>
<dbReference type="InterPro" id="IPR024079">
    <property type="entry name" value="MetalloPept_cat_dom_sf"/>
</dbReference>
<feature type="domain" description="Peptidase M12A" evidence="3">
    <location>
        <begin position="92"/>
        <end position="187"/>
    </location>
</feature>
<dbReference type="EMBL" id="JAUCMX010000004">
    <property type="protein sequence ID" value="KAK3549123.1"/>
    <property type="molecule type" value="Genomic_DNA"/>
</dbReference>
<reference evidence="4" key="1">
    <citation type="submission" date="2023-06" db="EMBL/GenBank/DDBJ databases">
        <title>Male Hemibagrus guttatus genome.</title>
        <authorList>
            <person name="Bian C."/>
        </authorList>
    </citation>
    <scope>NUCLEOTIDE SEQUENCE</scope>
    <source>
        <strain evidence="4">Male_cb2023</strain>
        <tissue evidence="4">Muscle</tissue>
    </source>
</reference>
<dbReference type="AlphaFoldDB" id="A0AAE0VDA3"/>
<dbReference type="PANTHER" id="PTHR10127">
    <property type="entry name" value="DISCOIDIN, CUB, EGF, LAMININ , AND ZINC METALLOPROTEASE DOMAIN CONTAINING"/>
    <property type="match status" value="1"/>
</dbReference>
<dbReference type="PROSITE" id="PS51864">
    <property type="entry name" value="ASTACIN"/>
    <property type="match status" value="1"/>
</dbReference>
<evidence type="ECO:0000313" key="4">
    <source>
        <dbReference type="EMBL" id="KAK3549123.1"/>
    </source>
</evidence>
<comment type="caution">
    <text evidence="4">The sequence shown here is derived from an EMBL/GenBank/DDBJ whole genome shotgun (WGS) entry which is preliminary data.</text>
</comment>
<dbReference type="Pfam" id="PF01400">
    <property type="entry name" value="Astacin"/>
    <property type="match status" value="1"/>
</dbReference>
<protein>
    <recommendedName>
        <fullName evidence="3">Peptidase M12A domain-containing protein</fullName>
    </recommendedName>
</protein>
<dbReference type="Gene3D" id="3.40.390.10">
    <property type="entry name" value="Collagenase (Catalytic Domain)"/>
    <property type="match status" value="1"/>
</dbReference>
<dbReference type="InterPro" id="IPR001506">
    <property type="entry name" value="Peptidase_M12A"/>
</dbReference>
<dbReference type="Proteomes" id="UP001274896">
    <property type="component" value="Unassembled WGS sequence"/>
</dbReference>
<feature type="chain" id="PRO_5042252567" description="Peptidase M12A domain-containing protein" evidence="2">
    <location>
        <begin position="26"/>
        <end position="187"/>
    </location>
</feature>
<sequence length="187" mass="21019">LVPVVTVMSVLKVNVLVLLLCSVTAHDEVIFTEFTQLLIKTMMFRPIAVEDPLAELSVGELIERANLNVRRGADEPELVELDIAVPKDSERNADPCTSSGCMWPKSSDGKVYVPYVILNHYSSSELQVIQRGLDSFSSFSCIRFVRRSNQRDYVSIESRNGSVYRHHVIQGKGEEACDLYQGPHDLY</sequence>
<dbReference type="GO" id="GO:0004222">
    <property type="term" value="F:metalloendopeptidase activity"/>
    <property type="evidence" value="ECO:0007669"/>
    <property type="project" value="InterPro"/>
</dbReference>
<keyword evidence="5" id="KW-1185">Reference proteome</keyword>
<name>A0AAE0VDA3_9TELE</name>
<evidence type="ECO:0000259" key="3">
    <source>
        <dbReference type="PROSITE" id="PS51864"/>
    </source>
</evidence>
<proteinExistence type="predicted"/>
<feature type="signal peptide" evidence="2">
    <location>
        <begin position="1"/>
        <end position="25"/>
    </location>
</feature>
<evidence type="ECO:0000256" key="2">
    <source>
        <dbReference type="SAM" id="SignalP"/>
    </source>
</evidence>
<comment type="caution">
    <text evidence="1">Lacks conserved residue(s) required for the propagation of feature annotation.</text>
</comment>
<accession>A0AAE0VDA3</accession>
<feature type="non-terminal residue" evidence="4">
    <location>
        <position position="187"/>
    </location>
</feature>
<organism evidence="4 5">
    <name type="scientific">Hemibagrus guttatus</name>
    <dbReference type="NCBI Taxonomy" id="175788"/>
    <lineage>
        <taxon>Eukaryota</taxon>
        <taxon>Metazoa</taxon>
        <taxon>Chordata</taxon>
        <taxon>Craniata</taxon>
        <taxon>Vertebrata</taxon>
        <taxon>Euteleostomi</taxon>
        <taxon>Actinopterygii</taxon>
        <taxon>Neopterygii</taxon>
        <taxon>Teleostei</taxon>
        <taxon>Ostariophysi</taxon>
        <taxon>Siluriformes</taxon>
        <taxon>Bagridae</taxon>
        <taxon>Hemibagrus</taxon>
    </lineage>
</organism>
<keyword evidence="2" id="KW-0732">Signal</keyword>